<accession>A0A8T4GCU9</accession>
<comment type="caution">
    <text evidence="2">The sequence shown here is derived from an EMBL/GenBank/DDBJ whole genome shotgun (WGS) entry which is preliminary data.</text>
</comment>
<evidence type="ECO:0000256" key="1">
    <source>
        <dbReference type="SAM" id="MobiDB-lite"/>
    </source>
</evidence>
<dbReference type="EMBL" id="JAGGKQ010000004">
    <property type="protein sequence ID" value="MBP1921946.1"/>
    <property type="molecule type" value="Genomic_DNA"/>
</dbReference>
<feature type="compositionally biased region" description="Basic and acidic residues" evidence="1">
    <location>
        <begin position="47"/>
        <end position="57"/>
    </location>
</feature>
<organism evidence="2 3">
    <name type="scientific">Halorubrum alkaliphilum</name>
    <dbReference type="NCBI Taxonomy" id="261290"/>
    <lineage>
        <taxon>Archaea</taxon>
        <taxon>Methanobacteriati</taxon>
        <taxon>Methanobacteriota</taxon>
        <taxon>Stenosarchaea group</taxon>
        <taxon>Halobacteria</taxon>
        <taxon>Halobacteriales</taxon>
        <taxon>Haloferacaceae</taxon>
        <taxon>Halorubrum</taxon>
    </lineage>
</organism>
<evidence type="ECO:0000313" key="3">
    <source>
        <dbReference type="Proteomes" id="UP000823588"/>
    </source>
</evidence>
<dbReference type="AlphaFoldDB" id="A0A8T4GCU9"/>
<feature type="region of interest" description="Disordered" evidence="1">
    <location>
        <begin position="1"/>
        <end position="57"/>
    </location>
</feature>
<reference evidence="2" key="1">
    <citation type="submission" date="2021-03" db="EMBL/GenBank/DDBJ databases">
        <title>Genomic Encyclopedia of Type Strains, Phase IV (KMG-IV): sequencing the most valuable type-strain genomes for metagenomic binning, comparative biology and taxonomic classification.</title>
        <authorList>
            <person name="Goeker M."/>
        </authorList>
    </citation>
    <scope>NUCLEOTIDE SEQUENCE</scope>
    <source>
        <strain evidence="2">DSM 23564</strain>
    </source>
</reference>
<protein>
    <submittedName>
        <fullName evidence="2">Uncharacterized protein</fullName>
    </submittedName>
</protein>
<dbReference type="RefSeq" id="WP_209483632.1">
    <property type="nucleotide sequence ID" value="NZ_JAGGKQ010000004.1"/>
</dbReference>
<keyword evidence="3" id="KW-1185">Reference proteome</keyword>
<dbReference type="Proteomes" id="UP000823588">
    <property type="component" value="Unassembled WGS sequence"/>
</dbReference>
<feature type="compositionally biased region" description="Basic and acidic residues" evidence="1">
    <location>
        <begin position="10"/>
        <end position="26"/>
    </location>
</feature>
<evidence type="ECO:0000313" key="2">
    <source>
        <dbReference type="EMBL" id="MBP1921946.1"/>
    </source>
</evidence>
<feature type="compositionally biased region" description="Acidic residues" evidence="1">
    <location>
        <begin position="35"/>
        <end position="46"/>
    </location>
</feature>
<sequence length="57" mass="6705">MSRAKHGRKPEREDEGRTRDRGERPQRVGNVTESPEQELDNAEMDDSGERRDEKRPK</sequence>
<proteinExistence type="predicted"/>
<gene>
    <name evidence="2" type="ORF">J2751_000943</name>
</gene>
<name>A0A8T4GCU9_9EURY</name>